<dbReference type="SUPFAM" id="SSF52096">
    <property type="entry name" value="ClpP/crotonase"/>
    <property type="match status" value="1"/>
</dbReference>
<gene>
    <name evidence="2" type="ORF">HA72_0566</name>
    <name evidence="3" type="ORF">MsedA_0578</name>
    <name evidence="4" type="ORF">MsedB_0578</name>
    <name evidence="5" type="ORF">MsedC_0577</name>
    <name evidence="6" type="ORF">MsedD_0578</name>
    <name evidence="7" type="ORF">MsedE_0578</name>
</gene>
<evidence type="ECO:0000313" key="13">
    <source>
        <dbReference type="Proteomes" id="UP000068832"/>
    </source>
</evidence>
<evidence type="ECO:0000313" key="10">
    <source>
        <dbReference type="Proteomes" id="UP000061362"/>
    </source>
</evidence>
<sequence>MDVILEKRKGYLLLTFNTGGRYNVFTTRFMIEMIDTLSEVEKIRDPHYLVIKGENGNFGAGADVKELLKANGDKEYAKVYFGHMKDLFVKMLSLNKVTIGLIEGVAYGASMELLLALDIVIAKRGTKFAAPGGKLGVFPPVLVSIGPYLLGHRTSRKLAMLGEELDTQGAINAGLIDYEVDDLEKGLLELLNRLKVMSPSAQVRMRKLILQSLIPHLEKAFDELATQVTSDEAREGISSFFSKTSPSWSSVGFS</sequence>
<evidence type="ECO:0000313" key="6">
    <source>
        <dbReference type="EMBL" id="AKV80420.1"/>
    </source>
</evidence>
<evidence type="ECO:0000256" key="1">
    <source>
        <dbReference type="ARBA" id="ARBA00005254"/>
    </source>
</evidence>
<evidence type="ECO:0000313" key="4">
    <source>
        <dbReference type="EMBL" id="AKV75924.1"/>
    </source>
</evidence>
<dbReference type="GeneID" id="91755016"/>
<dbReference type="PATRIC" id="fig|43687.5.peg.580"/>
<dbReference type="EMBL" id="CP012176">
    <property type="protein sequence ID" value="AKV82668.1"/>
    <property type="molecule type" value="Genomic_DNA"/>
</dbReference>
<dbReference type="Gene3D" id="3.90.226.10">
    <property type="entry name" value="2-enoyl-CoA Hydratase, Chain A, domain 1"/>
    <property type="match status" value="1"/>
</dbReference>
<evidence type="ECO:0000313" key="2">
    <source>
        <dbReference type="EMBL" id="AIM26728.1"/>
    </source>
</evidence>
<dbReference type="Proteomes" id="UP000056255">
    <property type="component" value="Chromosome"/>
</dbReference>
<dbReference type="DNASU" id="5103726"/>
<proteinExistence type="inferred from homology"/>
<dbReference type="PANTHER" id="PTHR42964:SF1">
    <property type="entry name" value="POLYKETIDE BIOSYNTHESIS ENOYL-COA HYDRATASE PKSH-RELATED"/>
    <property type="match status" value="1"/>
</dbReference>
<dbReference type="RefSeq" id="WP_012020529.1">
    <property type="nucleotide sequence ID" value="NZ_CP008822.1"/>
</dbReference>
<dbReference type="EMBL" id="CP012174">
    <property type="protein sequence ID" value="AKV78175.1"/>
    <property type="molecule type" value="Genomic_DNA"/>
</dbReference>
<dbReference type="Proteomes" id="UP000062398">
    <property type="component" value="Chromosome"/>
</dbReference>
<reference evidence="2 8" key="1">
    <citation type="journal article" date="2014" name="J. Bacteriol.">
        <title>Role of an Archaeal PitA Transporter in the Copper and Arsenic Resistance of Metallosphaera sedula, an Extreme Thermoacidophile.</title>
        <authorList>
            <person name="McCarthy S."/>
            <person name="Ai C."/>
            <person name="Wheaton G."/>
            <person name="Tevatia R."/>
            <person name="Eckrich V."/>
            <person name="Kelly R."/>
            <person name="Blum P."/>
        </authorList>
    </citation>
    <scope>NUCLEOTIDE SEQUENCE [LARGE SCALE GENOMIC DNA]</scope>
    <source>
        <strain evidence="2 8">CuR1</strain>
    </source>
</reference>
<dbReference type="OrthoDB" id="27846at2157"/>
<evidence type="ECO:0000313" key="9">
    <source>
        <dbReference type="Proteomes" id="UP000056255"/>
    </source>
</evidence>
<dbReference type="AlphaFoldDB" id="A0A088E423"/>
<dbReference type="Proteomes" id="UP000029084">
    <property type="component" value="Chromosome"/>
</dbReference>
<evidence type="ECO:0000313" key="12">
    <source>
        <dbReference type="Proteomes" id="UP000062475"/>
    </source>
</evidence>
<reference evidence="10 11" key="2">
    <citation type="journal article" date="2015" name="Genome Announc.">
        <title>Complete Genome Sequences of Evolved Arsenate-Resistant Metallosphaera sedula Strains.</title>
        <authorList>
            <person name="Ai C."/>
            <person name="McCarthy S."/>
            <person name="Schackwitz W."/>
            <person name="Martin J."/>
            <person name="Lipzen A."/>
            <person name="Blum P."/>
        </authorList>
    </citation>
    <scope>NUCLEOTIDE SEQUENCE [LARGE SCALE GENOMIC DNA]</scope>
    <source>
        <strain evidence="5 11">ARS120-1</strain>
        <strain evidence="6 10">ARS120-2</strain>
        <strain evidence="3 13">ARS50-1</strain>
        <strain evidence="4 12">ARS50-2</strain>
    </source>
</reference>
<dbReference type="GO" id="GO:0004490">
    <property type="term" value="F:methylglutaconyl-CoA hydratase activity"/>
    <property type="evidence" value="ECO:0007669"/>
    <property type="project" value="UniProtKB-EC"/>
</dbReference>
<dbReference type="EMBL" id="CP012172">
    <property type="protein sequence ID" value="AKV73684.1"/>
    <property type="molecule type" value="Genomic_DNA"/>
</dbReference>
<evidence type="ECO:0000313" key="5">
    <source>
        <dbReference type="EMBL" id="AKV78175.1"/>
    </source>
</evidence>
<dbReference type="OMA" id="ILFTEHE"/>
<evidence type="ECO:0000313" key="3">
    <source>
        <dbReference type="EMBL" id="AKV73684.1"/>
    </source>
</evidence>
<reference evidence="7 9" key="3">
    <citation type="submission" date="2015-07" db="EMBL/GenBank/DDBJ databases">
        <title>Physiological, transcriptional responses and genome re-sequencing of acid resistant extremely thermoacidophilic Metallosphaera sedula SARC-M1.</title>
        <authorList>
            <person name="Ai C."/>
            <person name="McCarthy S."/>
            <person name="Eckrich V."/>
            <person name="Rudrappa D."/>
            <person name="Qiu G."/>
            <person name="Blum P."/>
        </authorList>
    </citation>
    <scope>NUCLEOTIDE SEQUENCE [LARGE SCALE GENOMIC DNA]</scope>
    <source>
        <strain evidence="7 9">SARC-M1</strain>
    </source>
</reference>
<comment type="similarity">
    <text evidence="1">Belongs to the enoyl-CoA hydratase/isomerase family.</text>
</comment>
<evidence type="ECO:0000313" key="11">
    <source>
        <dbReference type="Proteomes" id="UP000062398"/>
    </source>
</evidence>
<dbReference type="EMBL" id="CP012175">
    <property type="protein sequence ID" value="AKV80420.1"/>
    <property type="molecule type" value="Genomic_DNA"/>
</dbReference>
<protein>
    <submittedName>
        <fullName evidence="3">Enoyl-CoA hydratase</fullName>
    </submittedName>
    <submittedName>
        <fullName evidence="2">Methylglutaconyl-CoA hydratase</fullName>
        <ecNumber evidence="2">4.2.1.18</ecNumber>
    </submittedName>
</protein>
<dbReference type="EMBL" id="CP012173">
    <property type="protein sequence ID" value="AKV75924.1"/>
    <property type="molecule type" value="Genomic_DNA"/>
</dbReference>
<dbReference type="EC" id="4.2.1.18" evidence="2"/>
<dbReference type="Pfam" id="PF00378">
    <property type="entry name" value="ECH_1"/>
    <property type="match status" value="1"/>
</dbReference>
<dbReference type="InterPro" id="IPR051683">
    <property type="entry name" value="Enoyl-CoA_Hydratase/Isomerase"/>
</dbReference>
<keyword evidence="2" id="KW-0456">Lyase</keyword>
<dbReference type="PANTHER" id="PTHR42964">
    <property type="entry name" value="ENOYL-COA HYDRATASE"/>
    <property type="match status" value="1"/>
</dbReference>
<dbReference type="Proteomes" id="UP000061362">
    <property type="component" value="Chromosome"/>
</dbReference>
<dbReference type="EMBL" id="CP008822">
    <property type="protein sequence ID" value="AIM26728.1"/>
    <property type="molecule type" value="Genomic_DNA"/>
</dbReference>
<evidence type="ECO:0000313" key="7">
    <source>
        <dbReference type="EMBL" id="AKV82668.1"/>
    </source>
</evidence>
<accession>A0A088E423</accession>
<dbReference type="InterPro" id="IPR029045">
    <property type="entry name" value="ClpP/crotonase-like_dom_sf"/>
</dbReference>
<evidence type="ECO:0000313" key="8">
    <source>
        <dbReference type="Proteomes" id="UP000029084"/>
    </source>
</evidence>
<dbReference type="CDD" id="cd06558">
    <property type="entry name" value="crotonase-like"/>
    <property type="match status" value="1"/>
</dbReference>
<organism evidence="2 8">
    <name type="scientific">Metallosphaera sedula</name>
    <dbReference type="NCBI Taxonomy" id="43687"/>
    <lineage>
        <taxon>Archaea</taxon>
        <taxon>Thermoproteota</taxon>
        <taxon>Thermoprotei</taxon>
        <taxon>Sulfolobales</taxon>
        <taxon>Sulfolobaceae</taxon>
        <taxon>Metallosphaera</taxon>
    </lineage>
</organism>
<dbReference type="InterPro" id="IPR001753">
    <property type="entry name" value="Enoyl-CoA_hydra/iso"/>
</dbReference>
<dbReference type="Proteomes" id="UP000062475">
    <property type="component" value="Chromosome"/>
</dbReference>
<dbReference type="Proteomes" id="UP000068832">
    <property type="component" value="Chromosome"/>
</dbReference>
<name>A0A088E423_9CREN</name>